<comment type="caution">
    <text evidence="9">The sequence shown here is derived from an EMBL/GenBank/DDBJ whole genome shotgun (WGS) entry which is preliminary data.</text>
</comment>
<gene>
    <name evidence="8 9" type="primary">ybeY</name>
    <name evidence="9" type="ORF">M8006_07330</name>
</gene>
<evidence type="ECO:0000256" key="3">
    <source>
        <dbReference type="ARBA" id="ARBA00022722"/>
    </source>
</evidence>
<keyword evidence="7 8" id="KW-0862">Zinc</keyword>
<keyword evidence="6 8" id="KW-0378">Hydrolase</keyword>
<evidence type="ECO:0000256" key="4">
    <source>
        <dbReference type="ARBA" id="ARBA00022723"/>
    </source>
</evidence>
<protein>
    <recommendedName>
        <fullName evidence="8">Endoribonuclease YbeY</fullName>
        <ecNumber evidence="8">3.1.-.-</ecNumber>
    </recommendedName>
</protein>
<keyword evidence="4 8" id="KW-0479">Metal-binding</keyword>
<comment type="similarity">
    <text evidence="1 8">Belongs to the endoribonuclease YbeY family.</text>
</comment>
<name>A0ABT0SQQ9_9GAMM</name>
<feature type="binding site" evidence="8">
    <location>
        <position position="125"/>
    </location>
    <ligand>
        <name>Zn(2+)</name>
        <dbReference type="ChEBI" id="CHEBI:29105"/>
        <note>catalytic</note>
    </ligand>
</feature>
<evidence type="ECO:0000256" key="6">
    <source>
        <dbReference type="ARBA" id="ARBA00022801"/>
    </source>
</evidence>
<reference evidence="9" key="1">
    <citation type="submission" date="2022-05" db="EMBL/GenBank/DDBJ databases">
        <title>Halomonas geminus sp. nov. and Halomonas llamarensis sp. nov. isolated from high-altitude salars of the Atacama Desert.</title>
        <authorList>
            <person name="Hintersatz C."/>
            <person name="Rojas L.A."/>
            <person name="Wei T.-S."/>
            <person name="Kutschke S."/>
            <person name="Lehmann F."/>
            <person name="Jain R."/>
            <person name="Pollmann K."/>
        </authorList>
    </citation>
    <scope>NUCLEOTIDE SEQUENCE</scope>
    <source>
        <strain evidence="9">ATCHA</strain>
    </source>
</reference>
<dbReference type="Proteomes" id="UP001165308">
    <property type="component" value="Unassembled WGS sequence"/>
</dbReference>
<dbReference type="InterPro" id="IPR020549">
    <property type="entry name" value="YbeY_CS"/>
</dbReference>
<organism evidence="9 10">
    <name type="scientific">Halomonas llamarensis</name>
    <dbReference type="NCBI Taxonomy" id="2945104"/>
    <lineage>
        <taxon>Bacteria</taxon>
        <taxon>Pseudomonadati</taxon>
        <taxon>Pseudomonadota</taxon>
        <taxon>Gammaproteobacteria</taxon>
        <taxon>Oceanospirillales</taxon>
        <taxon>Halomonadaceae</taxon>
        <taxon>Halomonas</taxon>
    </lineage>
</organism>
<keyword evidence="8" id="KW-0963">Cytoplasm</keyword>
<sequence>MSTPTAHQANRDPAIVDRQVAVDANALPSEAELADWVGRVLAHHPAETRHEVTVRLVDVSESQALNRDYRDKDTPTNVLSFPFEAPPEVPIPLLGDLVICHAIVDQEAQQQHKPLAQHYAHMVIHGTLHLLGYDHIEDNEAEVMEQLECQILADLGIPDPYRAS</sequence>
<comment type="subcellular location">
    <subcellularLocation>
        <location evidence="8">Cytoplasm</location>
    </subcellularLocation>
</comment>
<evidence type="ECO:0000256" key="7">
    <source>
        <dbReference type="ARBA" id="ARBA00022833"/>
    </source>
</evidence>
<dbReference type="Pfam" id="PF02130">
    <property type="entry name" value="YbeY"/>
    <property type="match status" value="1"/>
</dbReference>
<feature type="binding site" evidence="8">
    <location>
        <position position="129"/>
    </location>
    <ligand>
        <name>Zn(2+)</name>
        <dbReference type="ChEBI" id="CHEBI:29105"/>
        <note>catalytic</note>
    </ligand>
</feature>
<dbReference type="NCBIfam" id="TIGR00043">
    <property type="entry name" value="rRNA maturation RNase YbeY"/>
    <property type="match status" value="1"/>
</dbReference>
<keyword evidence="5 8" id="KW-0255">Endonuclease</keyword>
<evidence type="ECO:0000256" key="5">
    <source>
        <dbReference type="ARBA" id="ARBA00022759"/>
    </source>
</evidence>
<keyword evidence="2 8" id="KW-0690">Ribosome biogenesis</keyword>
<dbReference type="PANTHER" id="PTHR46986">
    <property type="entry name" value="ENDORIBONUCLEASE YBEY, CHLOROPLASTIC"/>
    <property type="match status" value="1"/>
</dbReference>
<dbReference type="PROSITE" id="PS01306">
    <property type="entry name" value="UPF0054"/>
    <property type="match status" value="1"/>
</dbReference>
<keyword evidence="8" id="KW-0698">rRNA processing</keyword>
<dbReference type="HAMAP" id="MF_00009">
    <property type="entry name" value="Endoribonucl_YbeY"/>
    <property type="match status" value="1"/>
</dbReference>
<evidence type="ECO:0000256" key="1">
    <source>
        <dbReference type="ARBA" id="ARBA00010875"/>
    </source>
</evidence>
<dbReference type="SUPFAM" id="SSF55486">
    <property type="entry name" value="Metalloproteases ('zincins'), catalytic domain"/>
    <property type="match status" value="1"/>
</dbReference>
<dbReference type="EC" id="3.1.-.-" evidence="8"/>
<evidence type="ECO:0000256" key="8">
    <source>
        <dbReference type="HAMAP-Rule" id="MF_00009"/>
    </source>
</evidence>
<keyword evidence="3 8" id="KW-0540">Nuclease</keyword>
<feature type="binding site" evidence="8">
    <location>
        <position position="135"/>
    </location>
    <ligand>
        <name>Zn(2+)</name>
        <dbReference type="ChEBI" id="CHEBI:29105"/>
        <note>catalytic</note>
    </ligand>
</feature>
<evidence type="ECO:0000256" key="2">
    <source>
        <dbReference type="ARBA" id="ARBA00022517"/>
    </source>
</evidence>
<keyword evidence="10" id="KW-1185">Reference proteome</keyword>
<evidence type="ECO:0000313" key="9">
    <source>
        <dbReference type="EMBL" id="MCL7929795.1"/>
    </source>
</evidence>
<evidence type="ECO:0000313" key="10">
    <source>
        <dbReference type="Proteomes" id="UP001165308"/>
    </source>
</evidence>
<dbReference type="EMBL" id="JAMJPJ010000008">
    <property type="protein sequence ID" value="MCL7929795.1"/>
    <property type="molecule type" value="Genomic_DNA"/>
</dbReference>
<accession>A0ABT0SQQ9</accession>
<dbReference type="Gene3D" id="3.40.390.30">
    <property type="entry name" value="Metalloproteases ('zincins'), catalytic domain"/>
    <property type="match status" value="1"/>
</dbReference>
<dbReference type="PANTHER" id="PTHR46986:SF1">
    <property type="entry name" value="ENDORIBONUCLEASE YBEY, CHLOROPLASTIC"/>
    <property type="match status" value="1"/>
</dbReference>
<dbReference type="InterPro" id="IPR002036">
    <property type="entry name" value="YbeY"/>
</dbReference>
<comment type="cofactor">
    <cofactor evidence="8">
        <name>Zn(2+)</name>
        <dbReference type="ChEBI" id="CHEBI:29105"/>
    </cofactor>
    <text evidence="8">Binds 1 zinc ion.</text>
</comment>
<comment type="function">
    <text evidence="8">Single strand-specific metallo-endoribonuclease involved in late-stage 70S ribosome quality control and in maturation of the 3' terminus of the 16S rRNA.</text>
</comment>
<dbReference type="InterPro" id="IPR023091">
    <property type="entry name" value="MetalPrtase_cat_dom_sf_prd"/>
</dbReference>
<dbReference type="RefSeq" id="WP_250080803.1">
    <property type="nucleotide sequence ID" value="NZ_JAMJPJ010000008.1"/>
</dbReference>
<proteinExistence type="inferred from homology"/>